<evidence type="ECO:0000256" key="7">
    <source>
        <dbReference type="ARBA" id="ARBA00022741"/>
    </source>
</evidence>
<evidence type="ECO:0000256" key="12">
    <source>
        <dbReference type="ARBA" id="ARBA00048679"/>
    </source>
</evidence>
<comment type="similarity">
    <text evidence="10">Belongs to the protein kinase superfamily. CAMK Ser/Thr protein kinase family. NPR/HAL subfamily. HAL5 sub-subfamily.</text>
</comment>
<dbReference type="GO" id="GO:0005829">
    <property type="term" value="C:cytosol"/>
    <property type="evidence" value="ECO:0007669"/>
    <property type="project" value="TreeGrafter"/>
</dbReference>
<dbReference type="Pfam" id="PF00069">
    <property type="entry name" value="Pkinase"/>
    <property type="match status" value="1"/>
</dbReference>
<evidence type="ECO:0000256" key="8">
    <source>
        <dbReference type="ARBA" id="ARBA00022777"/>
    </source>
</evidence>
<evidence type="ECO:0000256" key="3">
    <source>
        <dbReference type="ARBA" id="ARBA00022490"/>
    </source>
</evidence>
<feature type="compositionally biased region" description="Low complexity" evidence="14">
    <location>
        <begin position="55"/>
        <end position="64"/>
    </location>
</feature>
<dbReference type="FunFam" id="1.10.510.10:FF:001086">
    <property type="entry name" value="Probable serine/threonine-protein kinase KKQ8"/>
    <property type="match status" value="1"/>
</dbReference>
<evidence type="ECO:0000256" key="9">
    <source>
        <dbReference type="ARBA" id="ARBA00022840"/>
    </source>
</evidence>
<dbReference type="Gene3D" id="1.10.510.10">
    <property type="entry name" value="Transferase(Phosphotransferase) domain 1"/>
    <property type="match status" value="1"/>
</dbReference>
<evidence type="ECO:0000256" key="14">
    <source>
        <dbReference type="SAM" id="MobiDB-lite"/>
    </source>
</evidence>
<evidence type="ECO:0000313" key="16">
    <source>
        <dbReference type="EMBL" id="EDV12939.1"/>
    </source>
</evidence>
<sequence length="734" mass="83721">MMDSKTFTASMVMQEEKKRQQPVTRRVRSFSESFKNLFRPPRSRDSSPINVTRIPYRSSSTSPKRSSEPPRRSTVSAQILGPKNSPIRRRSYTLKCCTPGLSHPFRQTGSGASNSPTRHRSISGEEQEIVNSLPEYKRSASHTFHGIRRPRSRSSSVSSCDSSNGTTSSSDSQWAMDSLLDDSDNDLTPYRGSNKDILKSKDRAPYNYIDDYNKKALRRATSYPNPLPSKQFYNERLYTRRSHPDEESLESLPRFAGADVQCIIEQNGFKVYEDGSHEHNIKLSGVIAKLEKGNSLPAHRQGSLSRPRLGITLSGLFKHHKNECDIENALSLLPNVEKSQTNHEKRTGQSSNDSNRNSPTQEREDYLKIVNPDASLGSDELKLINSLSSRIHKSLQNYLQEKNLKPAECIGEQAPTFQDNYGHPVGLVGAGAYGEVKLCARLRNEKDSPPFETYHDSKYIYYAVKELKPKPDSDLEKFCTKITSEFIIGHSLSHYHKNGKKPAPNILNVFDILEDSSSFIEVMEFCPAGDLYGMLVGKSKLKGQLHPLEADCFMKQLLHGVKFMHDHGIAHCDLKPENILFYPHGLLKICDFGTSSVFQTAWERRVHAQKGIIGSEPYVAPEEFVDGEYYDPRLIDCWSCGVVYITMILGHYLWKVASREKDMSYDEFYKEMQRKNQFRVFEELKHVNSELATNRKIALYRIFQWEPRKRISVGKLLDMQWMKSTNCCLIYDST</sequence>
<gene>
    <name evidence="16" type="ORF">SCRG_03859</name>
</gene>
<evidence type="ECO:0000256" key="13">
    <source>
        <dbReference type="ARBA" id="ARBA00071295"/>
    </source>
</evidence>
<dbReference type="InterPro" id="IPR000719">
    <property type="entry name" value="Prot_kinase_dom"/>
</dbReference>
<evidence type="ECO:0000256" key="5">
    <source>
        <dbReference type="ARBA" id="ARBA00022553"/>
    </source>
</evidence>
<evidence type="ECO:0000256" key="2">
    <source>
        <dbReference type="ARBA" id="ARBA00012513"/>
    </source>
</evidence>
<keyword evidence="3" id="KW-0963">Cytoplasm</keyword>
<dbReference type="SMART" id="SM00220">
    <property type="entry name" value="S_TKc"/>
    <property type="match status" value="1"/>
</dbReference>
<evidence type="ECO:0000256" key="10">
    <source>
        <dbReference type="ARBA" id="ARBA00038505"/>
    </source>
</evidence>
<reference evidence="16" key="2">
    <citation type="submission" date="2005-07" db="EMBL/GenBank/DDBJ databases">
        <title>Annotation of the Saccharomyces cerevisiae RM11-1a Genome.</title>
        <authorList>
            <consortium name="The Broad Institute Genome Sequencing Platform"/>
            <person name="Birren B."/>
            <person name="Lander E."/>
            <person name="Galagan J."/>
            <person name="Nusbaum C."/>
            <person name="Devon K."/>
            <person name="Cuomo C."/>
            <person name="Jaffe D."/>
            <person name="Butler J."/>
            <person name="Alvarez P."/>
            <person name="Gnerre S."/>
            <person name="Grabherr M."/>
            <person name="Kleber M."/>
            <person name="Mauceli E."/>
            <person name="Brockman W."/>
            <person name="MacCallum I.A."/>
            <person name="Rounsley S."/>
            <person name="Young S."/>
            <person name="LaButti K."/>
            <person name="Pushparaj V."/>
            <person name="DeCaprio D."/>
            <person name="Crawford M."/>
            <person name="Koehrsen M."/>
            <person name="Engels R."/>
            <person name="Montgomery P."/>
            <person name="Pearson M."/>
            <person name="Howarth C."/>
            <person name="Larson L."/>
            <person name="Luoma S."/>
            <person name="White J."/>
            <person name="O'Leary S."/>
            <person name="Kodira C."/>
            <person name="Zeng Q."/>
            <person name="Yandava C."/>
            <person name="Alvarado L."/>
            <person name="Pratt S."/>
            <person name="Kruglyak L."/>
        </authorList>
    </citation>
    <scope>NUCLEOTIDE SEQUENCE</scope>
    <source>
        <strain evidence="16">RM11-1a</strain>
    </source>
</reference>
<dbReference type="GO" id="GO:0004674">
    <property type="term" value="F:protein serine/threonine kinase activity"/>
    <property type="evidence" value="ECO:0007669"/>
    <property type="project" value="UniProtKB-KW"/>
</dbReference>
<dbReference type="EMBL" id="CH408051">
    <property type="protein sequence ID" value="EDV12939.1"/>
    <property type="molecule type" value="Genomic_DNA"/>
</dbReference>
<evidence type="ECO:0000259" key="15">
    <source>
        <dbReference type="PROSITE" id="PS50011"/>
    </source>
</evidence>
<feature type="region of interest" description="Disordered" evidence="14">
    <location>
        <begin position="339"/>
        <end position="364"/>
    </location>
</feature>
<evidence type="ECO:0000256" key="6">
    <source>
        <dbReference type="ARBA" id="ARBA00022679"/>
    </source>
</evidence>
<dbReference type="EC" id="2.7.11.1" evidence="2"/>
<evidence type="ECO:0000256" key="11">
    <source>
        <dbReference type="ARBA" id="ARBA00047899"/>
    </source>
</evidence>
<dbReference type="GO" id="GO:0030003">
    <property type="term" value="P:intracellular monoatomic cation homeostasis"/>
    <property type="evidence" value="ECO:0007669"/>
    <property type="project" value="TreeGrafter"/>
</dbReference>
<proteinExistence type="inferred from homology"/>
<dbReference type="PROSITE" id="PS00108">
    <property type="entry name" value="PROTEIN_KINASE_ST"/>
    <property type="match status" value="1"/>
</dbReference>
<dbReference type="OrthoDB" id="6513151at2759"/>
<evidence type="ECO:0000256" key="4">
    <source>
        <dbReference type="ARBA" id="ARBA00022527"/>
    </source>
</evidence>
<protein>
    <recommendedName>
        <fullName evidence="13">Probable serine/threonine-protein kinase KKQ8</fullName>
        <ecNumber evidence="2">2.7.11.1</ecNumber>
    </recommendedName>
</protein>
<comment type="subcellular location">
    <subcellularLocation>
        <location evidence="1">Cytoplasm</location>
    </subcellularLocation>
</comment>
<dbReference type="InterPro" id="IPR008271">
    <property type="entry name" value="Ser/Thr_kinase_AS"/>
</dbReference>
<keyword evidence="7" id="KW-0547">Nucleotide-binding</keyword>
<keyword evidence="6" id="KW-0808">Transferase</keyword>
<dbReference type="HOGENOM" id="CLU_016904_1_0_1"/>
<feature type="domain" description="Protein kinase" evidence="15">
    <location>
        <begin position="422"/>
        <end position="722"/>
    </location>
</feature>
<feature type="compositionally biased region" description="Polar residues" evidence="14">
    <location>
        <begin position="348"/>
        <end position="360"/>
    </location>
</feature>
<feature type="compositionally biased region" description="Polar residues" evidence="14">
    <location>
        <begin position="105"/>
        <end position="116"/>
    </location>
</feature>
<keyword evidence="17" id="KW-1185">Reference proteome</keyword>
<dbReference type="PROSITE" id="PS50011">
    <property type="entry name" value="PROTEIN_KINASE_DOM"/>
    <property type="match status" value="1"/>
</dbReference>
<comment type="catalytic activity">
    <reaction evidence="12">
        <text>L-seryl-[protein] + ATP = O-phospho-L-seryl-[protein] + ADP + H(+)</text>
        <dbReference type="Rhea" id="RHEA:17989"/>
        <dbReference type="Rhea" id="RHEA-COMP:9863"/>
        <dbReference type="Rhea" id="RHEA-COMP:11604"/>
        <dbReference type="ChEBI" id="CHEBI:15378"/>
        <dbReference type="ChEBI" id="CHEBI:29999"/>
        <dbReference type="ChEBI" id="CHEBI:30616"/>
        <dbReference type="ChEBI" id="CHEBI:83421"/>
        <dbReference type="ChEBI" id="CHEBI:456216"/>
        <dbReference type="EC" id="2.7.11.1"/>
    </reaction>
</comment>
<dbReference type="InterPro" id="IPR011009">
    <property type="entry name" value="Kinase-like_dom_sf"/>
</dbReference>
<dbReference type="PANTHER" id="PTHR24343">
    <property type="entry name" value="SERINE/THREONINE KINASE"/>
    <property type="match status" value="1"/>
</dbReference>
<keyword evidence="8" id="KW-0418">Kinase</keyword>
<dbReference type="SUPFAM" id="SSF56112">
    <property type="entry name" value="Protein kinase-like (PK-like)"/>
    <property type="match status" value="1"/>
</dbReference>
<dbReference type="GO" id="GO:0005524">
    <property type="term" value="F:ATP binding"/>
    <property type="evidence" value="ECO:0007669"/>
    <property type="project" value="UniProtKB-KW"/>
</dbReference>
<comment type="catalytic activity">
    <reaction evidence="11">
        <text>L-threonyl-[protein] + ATP = O-phospho-L-threonyl-[protein] + ADP + H(+)</text>
        <dbReference type="Rhea" id="RHEA:46608"/>
        <dbReference type="Rhea" id="RHEA-COMP:11060"/>
        <dbReference type="Rhea" id="RHEA-COMP:11605"/>
        <dbReference type="ChEBI" id="CHEBI:15378"/>
        <dbReference type="ChEBI" id="CHEBI:30013"/>
        <dbReference type="ChEBI" id="CHEBI:30616"/>
        <dbReference type="ChEBI" id="CHEBI:61977"/>
        <dbReference type="ChEBI" id="CHEBI:456216"/>
        <dbReference type="EC" id="2.7.11.1"/>
    </reaction>
</comment>
<feature type="compositionally biased region" description="Polar residues" evidence="14">
    <location>
        <begin position="1"/>
        <end position="11"/>
    </location>
</feature>
<keyword evidence="5" id="KW-0597">Phosphoprotein</keyword>
<organism evidence="16 17">
    <name type="scientific">Saccharomyces cerevisiae (strain RM11-1a)</name>
    <name type="common">Baker's yeast</name>
    <dbReference type="NCBI Taxonomy" id="285006"/>
    <lineage>
        <taxon>Eukaryota</taxon>
        <taxon>Fungi</taxon>
        <taxon>Dikarya</taxon>
        <taxon>Ascomycota</taxon>
        <taxon>Saccharomycotina</taxon>
        <taxon>Saccharomycetes</taxon>
        <taxon>Saccharomycetales</taxon>
        <taxon>Saccharomycetaceae</taxon>
        <taxon>Saccharomyces</taxon>
    </lineage>
</organism>
<evidence type="ECO:0000313" key="17">
    <source>
        <dbReference type="Proteomes" id="UP000008335"/>
    </source>
</evidence>
<evidence type="ECO:0000256" key="1">
    <source>
        <dbReference type="ARBA" id="ARBA00004496"/>
    </source>
</evidence>
<accession>B3LQT6</accession>
<keyword evidence="9" id="KW-0067">ATP-binding</keyword>
<dbReference type="Proteomes" id="UP000008335">
    <property type="component" value="Unassembled WGS sequence"/>
</dbReference>
<feature type="compositionally biased region" description="Low complexity" evidence="14">
    <location>
        <begin position="153"/>
        <end position="172"/>
    </location>
</feature>
<reference evidence="16" key="1">
    <citation type="submission" date="2005-03" db="EMBL/GenBank/DDBJ databases">
        <authorList>
            <person name="Giovannoni S.J."/>
            <person name="Cho J.-C."/>
            <person name="Ferriera S."/>
            <person name="Johnson J."/>
            <person name="Kravitz S."/>
            <person name="Halpern A."/>
            <person name="Remington K."/>
            <person name="Beeson K."/>
            <person name="Tran B."/>
            <person name="Rogers Y.-H."/>
            <person name="Friedman R."/>
            <person name="Venter J.C."/>
        </authorList>
    </citation>
    <scope>NUCLEOTIDE SEQUENCE</scope>
    <source>
        <strain evidence="16">RM11-1a</strain>
    </source>
</reference>
<dbReference type="PANTHER" id="PTHR24343:SF43">
    <property type="entry name" value="SERINE_THREONINE-PROTEIN KINASE HAL5-RELATED"/>
    <property type="match status" value="1"/>
</dbReference>
<dbReference type="AlphaFoldDB" id="B3LQT6"/>
<keyword evidence="4" id="KW-0723">Serine/threonine-protein kinase</keyword>
<feature type="region of interest" description="Disordered" evidence="14">
    <location>
        <begin position="1"/>
        <end position="198"/>
    </location>
</feature>
<name>B3LQT6_YEAS1</name>